<protein>
    <recommendedName>
        <fullName evidence="4">Invasin domain-containing protein</fullName>
    </recommendedName>
</protein>
<organism evidence="2 3">
    <name type="scientific">Methanocella arvoryzae (strain DSM 22066 / NBRC 105507 / MRE50)</name>
    <dbReference type="NCBI Taxonomy" id="351160"/>
    <lineage>
        <taxon>Archaea</taxon>
        <taxon>Methanobacteriati</taxon>
        <taxon>Methanobacteriota</taxon>
        <taxon>Stenosarchaea group</taxon>
        <taxon>Methanomicrobia</taxon>
        <taxon>Methanocellales</taxon>
        <taxon>Methanocellaceae</taxon>
        <taxon>Methanocella</taxon>
    </lineage>
</organism>
<keyword evidence="1" id="KW-0472">Membrane</keyword>
<dbReference type="Proteomes" id="UP000000663">
    <property type="component" value="Chromosome"/>
</dbReference>
<reference evidence="2 3" key="1">
    <citation type="journal article" date="2006" name="Science">
        <title>Genome of rice cluster I archaea -- the key methane producers in the rice rhizosphere.</title>
        <authorList>
            <person name="Erkel C."/>
            <person name="Kube M."/>
            <person name="Reinhardt R."/>
            <person name="Liesack W."/>
        </authorList>
    </citation>
    <scope>NUCLEOTIDE SEQUENCE [LARGE SCALE GENOMIC DNA]</scope>
    <source>
        <strain evidence="3">DSM 22066 / NBRC 105507 / MRE50</strain>
    </source>
</reference>
<dbReference type="KEGG" id="rci:RCIX1511"/>
<gene>
    <name evidence="2" type="ORF">RCIX1511</name>
</gene>
<feature type="transmembrane region" description="Helical" evidence="1">
    <location>
        <begin position="9"/>
        <end position="28"/>
    </location>
</feature>
<sequence length="429" mass="46504">MGKLPTDRTIIIIAILILLFGAFLAIVVTPSNHNRPAENQEPLYHGSFGKENYSAGLPSMVPLAGINLSIDNILIANGFDNIPITARVTDARGRPAPDGTEVIFTVGGDEWDAFKNGSLSPNPAYVGRRSVTNKTSGGLTTAYFGWVNSSSAGDNMTIIASCEMEPGVNKSILVTPYKAFAVCGIVEDSNGRPLVEKPVTLHLMDGNASGESREVYNVTTMSRSDPGMEGWYIFDNLPLSPEVTYSYLDARADVGDGVTYYGRSGNLSLKYEGAYKVAQTRIVLQIPDKGPFMIPENSHPDPDYTSITLDITTNNSSEPKYYFSGGVQDLNGRPYGNATVTLHVLVTDSPGLERELYTLTLITSSDPPYPGAYAFIVPRYPNMTGAYATAEATTHEGIRVYGTSDKDDHPHVKCRHMHGFIMLHGEMPG</sequence>
<dbReference type="Gene3D" id="2.60.40.10">
    <property type="entry name" value="Immunoglobulins"/>
    <property type="match status" value="1"/>
</dbReference>
<evidence type="ECO:0008006" key="4">
    <source>
        <dbReference type="Google" id="ProtNLM"/>
    </source>
</evidence>
<proteinExistence type="predicted"/>
<evidence type="ECO:0000313" key="2">
    <source>
        <dbReference type="EMBL" id="CAJ36774.1"/>
    </source>
</evidence>
<evidence type="ECO:0000313" key="3">
    <source>
        <dbReference type="Proteomes" id="UP000000663"/>
    </source>
</evidence>
<keyword evidence="1" id="KW-0812">Transmembrane</keyword>
<name>Q0W4B9_METAR</name>
<dbReference type="EMBL" id="AM114193">
    <property type="protein sequence ID" value="CAJ36774.1"/>
    <property type="molecule type" value="Genomic_DNA"/>
</dbReference>
<dbReference type="InterPro" id="IPR013783">
    <property type="entry name" value="Ig-like_fold"/>
</dbReference>
<keyword evidence="1" id="KW-1133">Transmembrane helix</keyword>
<dbReference type="AlphaFoldDB" id="Q0W4B9"/>
<evidence type="ECO:0000256" key="1">
    <source>
        <dbReference type="SAM" id="Phobius"/>
    </source>
</evidence>
<keyword evidence="3" id="KW-1185">Reference proteome</keyword>
<accession>Q0W4B9</accession>